<dbReference type="Pfam" id="PF07463">
    <property type="entry name" value="NUMOD4"/>
    <property type="match status" value="1"/>
</dbReference>
<keyword evidence="2" id="KW-0378">Hydrolase</keyword>
<evidence type="ECO:0000313" key="3">
    <source>
        <dbReference type="Proteomes" id="UP000222888"/>
    </source>
</evidence>
<dbReference type="Gene3D" id="1.10.10.10">
    <property type="entry name" value="Winged helix-like DNA-binding domain superfamily/Winged helix DNA-binding domain"/>
    <property type="match status" value="1"/>
</dbReference>
<keyword evidence="2" id="KW-0255">Endonuclease</keyword>
<dbReference type="RefSeq" id="YP_009603440.1">
    <property type="nucleotide sequence ID" value="NC_041951.1"/>
</dbReference>
<dbReference type="Proteomes" id="UP000222888">
    <property type="component" value="Segment"/>
</dbReference>
<proteinExistence type="predicted"/>
<keyword evidence="3" id="KW-1185">Reference proteome</keyword>
<dbReference type="GeneID" id="40079320"/>
<protein>
    <submittedName>
        <fullName evidence="2">HNH endonuclease domain protein</fullName>
    </submittedName>
</protein>
<dbReference type="SUPFAM" id="SSF54060">
    <property type="entry name" value="His-Me finger endonucleases"/>
    <property type="match status" value="1"/>
</dbReference>
<evidence type="ECO:0000313" key="2">
    <source>
        <dbReference type="EMBL" id="ALY08667.1"/>
    </source>
</evidence>
<reference evidence="2 3" key="1">
    <citation type="submission" date="2015-11" db="EMBL/GenBank/DDBJ databases">
        <authorList>
            <person name="Amegashie A.K."/>
            <person name="Borst K.R."/>
            <person name="Casazza W.J."/>
            <person name="Chen K.H."/>
            <person name="Evans D.R."/>
            <person name="Huang J."/>
            <person name="Kaku B.M."/>
            <person name="Khetarpal S.K."/>
            <person name="Keifer M.E."/>
            <person name="Kolev H.M."/>
            <person name="McDonald H.N."/>
            <person name="Nkangabwa M.S."/>
            <person name="Rickstrew G.A."/>
            <person name="Schlossman J.R."/>
            <person name="Tender C.M."/>
            <person name="Thomas C.G."/>
            <person name="Vanderveen L.N."/>
            <person name="Varma R.N."/>
            <person name="Wong N."/>
            <person name="Zhang C.W."/>
            <person name="Cutting C.L."/>
            <person name="Davison P.A."/>
            <person name="Braun M.A."/>
            <person name="Lopez A.J."/>
            <person name="Jarvik J.W."/>
            <person name="Bradley K.W."/>
            <person name="Asai D.J."/>
            <person name="Bowman C.A."/>
            <person name="Russell D.A."/>
            <person name="Pope W.H."/>
            <person name="Jacobs-Sera D."/>
            <person name="Hendrix R.W."/>
            <person name="Hatfull G.F."/>
        </authorList>
    </citation>
    <scope>NUCLEOTIDE SEQUENCE [LARGE SCALE GENOMIC DNA]</scope>
</reference>
<sequence length="167" mass="19710">MVSEQEEWVVVAEYPNYAVSNHGRVINTQYNRELTPRPNDKGYLRVTLCHEGKCREFYIHKLVAFCFFNFPLEDQVVHYDGDTTNNTVSNLYLRKRVRQVTTARPLEGSETQEFNRQWGKKVRIVETGEIFRTVRDCASYINGDYSSIYAVLRGHRDSHRGFTYEYH</sequence>
<dbReference type="InterPro" id="IPR036388">
    <property type="entry name" value="WH-like_DNA-bd_sf"/>
</dbReference>
<name>A0A0U4JQ65_9CAUD</name>
<dbReference type="OrthoDB" id="20331at10239"/>
<dbReference type="EMBL" id="KU160641">
    <property type="protein sequence ID" value="ALY08667.1"/>
    <property type="molecule type" value="Genomic_DNA"/>
</dbReference>
<dbReference type="KEGG" id="vg:40079320"/>
<dbReference type="InterPro" id="IPR044925">
    <property type="entry name" value="His-Me_finger_sf"/>
</dbReference>
<dbReference type="GO" id="GO:0016788">
    <property type="term" value="F:hydrolase activity, acting on ester bonds"/>
    <property type="evidence" value="ECO:0007669"/>
    <property type="project" value="InterPro"/>
</dbReference>
<keyword evidence="2" id="KW-0540">Nuclease</keyword>
<evidence type="ECO:0000259" key="1">
    <source>
        <dbReference type="Pfam" id="PF07463"/>
    </source>
</evidence>
<gene>
    <name evidence="2" type="primary">67</name>
    <name evidence="2" type="ORF">CAPNMURICA_67</name>
</gene>
<dbReference type="InterPro" id="IPR010902">
    <property type="entry name" value="NUMOD4"/>
</dbReference>
<organism evidence="2 3">
    <name type="scientific">Arthrobacter phage CapnMurica</name>
    <dbReference type="NCBI Taxonomy" id="1772294"/>
    <lineage>
        <taxon>Viruses</taxon>
        <taxon>Duplodnaviria</taxon>
        <taxon>Heunggongvirae</taxon>
        <taxon>Uroviricota</taxon>
        <taxon>Caudoviricetes</taxon>
        <taxon>Gordonvirus</taxon>
        <taxon>Gordonvirus captnmurica</taxon>
    </lineage>
</organism>
<feature type="domain" description="NUMOD4" evidence="1">
    <location>
        <begin position="6"/>
        <end position="48"/>
    </location>
</feature>
<accession>A0A0U4JQ65</accession>
<dbReference type="GO" id="GO:0004519">
    <property type="term" value="F:endonuclease activity"/>
    <property type="evidence" value="ECO:0007669"/>
    <property type="project" value="UniProtKB-KW"/>
</dbReference>
<dbReference type="Gene3D" id="3.90.75.20">
    <property type="match status" value="1"/>
</dbReference>